<feature type="compositionally biased region" description="Polar residues" evidence="4">
    <location>
        <begin position="706"/>
        <end position="725"/>
    </location>
</feature>
<dbReference type="CDD" id="cd17724">
    <property type="entry name" value="BRCT_p53bp1_rpt2"/>
    <property type="match status" value="1"/>
</dbReference>
<feature type="domain" description="DNA repair protein Crb2 Tudor" evidence="5">
    <location>
        <begin position="1030"/>
        <end position="1073"/>
    </location>
</feature>
<evidence type="ECO:0000313" key="7">
    <source>
        <dbReference type="Proteomes" id="UP000237144"/>
    </source>
</evidence>
<dbReference type="CDD" id="cd17745">
    <property type="entry name" value="BRCT_p53bp1_rpt1"/>
    <property type="match status" value="1"/>
</dbReference>
<evidence type="ECO:0000256" key="2">
    <source>
        <dbReference type="ARBA" id="ARBA00022763"/>
    </source>
</evidence>
<dbReference type="GO" id="GO:0005634">
    <property type="term" value="C:nucleus"/>
    <property type="evidence" value="ECO:0007669"/>
    <property type="project" value="UniProtKB-SubCell"/>
</dbReference>
<proteinExistence type="predicted"/>
<evidence type="ECO:0000313" key="6">
    <source>
        <dbReference type="EMBL" id="POY74352.1"/>
    </source>
</evidence>
<dbReference type="Gene3D" id="2.30.30.140">
    <property type="match status" value="1"/>
</dbReference>
<dbReference type="Proteomes" id="UP000237144">
    <property type="component" value="Unassembled WGS sequence"/>
</dbReference>
<name>A0A2S5BC60_9BASI</name>
<dbReference type="GO" id="GO:0042393">
    <property type="term" value="F:histone binding"/>
    <property type="evidence" value="ECO:0007669"/>
    <property type="project" value="TreeGrafter"/>
</dbReference>
<reference evidence="6 7" key="1">
    <citation type="journal article" date="2018" name="Front. Microbiol.">
        <title>Prospects for Fungal Bioremediation of Acidic Radioactive Waste Sites: Characterization and Genome Sequence of Rhodotorula taiwanensis MD1149.</title>
        <authorList>
            <person name="Tkavc R."/>
            <person name="Matrosova V.Y."/>
            <person name="Grichenko O.E."/>
            <person name="Gostincar C."/>
            <person name="Volpe R.P."/>
            <person name="Klimenkova P."/>
            <person name="Gaidamakova E.K."/>
            <person name="Zhou C.E."/>
            <person name="Stewart B.J."/>
            <person name="Lyman M.G."/>
            <person name="Malfatti S.A."/>
            <person name="Rubinfeld B."/>
            <person name="Courtot M."/>
            <person name="Singh J."/>
            <person name="Dalgard C.L."/>
            <person name="Hamilton T."/>
            <person name="Frey K.G."/>
            <person name="Gunde-Cimerman N."/>
            <person name="Dugan L."/>
            <person name="Daly M.J."/>
        </authorList>
    </citation>
    <scope>NUCLEOTIDE SEQUENCE [LARGE SCALE GENOMIC DNA]</scope>
    <source>
        <strain evidence="6 7">MD1149</strain>
    </source>
</reference>
<dbReference type="GO" id="GO:0000077">
    <property type="term" value="P:DNA damage checkpoint signaling"/>
    <property type="evidence" value="ECO:0007669"/>
    <property type="project" value="TreeGrafter"/>
</dbReference>
<evidence type="ECO:0000256" key="3">
    <source>
        <dbReference type="ARBA" id="ARBA00023242"/>
    </source>
</evidence>
<feature type="compositionally biased region" description="Low complexity" evidence="4">
    <location>
        <begin position="568"/>
        <end position="582"/>
    </location>
</feature>
<feature type="region of interest" description="Disordered" evidence="4">
    <location>
        <begin position="1"/>
        <end position="1019"/>
    </location>
</feature>
<dbReference type="OrthoDB" id="129353at2759"/>
<feature type="compositionally biased region" description="Low complexity" evidence="4">
    <location>
        <begin position="299"/>
        <end position="310"/>
    </location>
</feature>
<dbReference type="PANTHER" id="PTHR15321:SF3">
    <property type="entry name" value="TP53-BINDING PROTEIN 1"/>
    <property type="match status" value="1"/>
</dbReference>
<feature type="compositionally biased region" description="Low complexity" evidence="4">
    <location>
        <begin position="435"/>
        <end position="451"/>
    </location>
</feature>
<dbReference type="InterPro" id="IPR047250">
    <property type="entry name" value="BRCT_p53bp1-like_rpt2"/>
</dbReference>
<feature type="compositionally biased region" description="Polar residues" evidence="4">
    <location>
        <begin position="600"/>
        <end position="622"/>
    </location>
</feature>
<feature type="compositionally biased region" description="Low complexity" evidence="4">
    <location>
        <begin position="236"/>
        <end position="247"/>
    </location>
</feature>
<evidence type="ECO:0000256" key="4">
    <source>
        <dbReference type="SAM" id="MobiDB-lite"/>
    </source>
</evidence>
<feature type="compositionally biased region" description="Low complexity" evidence="4">
    <location>
        <begin position="926"/>
        <end position="943"/>
    </location>
</feature>
<protein>
    <recommendedName>
        <fullName evidence="5">DNA repair protein Crb2 Tudor domain-containing protein</fullName>
    </recommendedName>
</protein>
<dbReference type="SUPFAM" id="SSF52113">
    <property type="entry name" value="BRCT domain"/>
    <property type="match status" value="2"/>
</dbReference>
<gene>
    <name evidence="6" type="ORF">BMF94_2546</name>
</gene>
<dbReference type="InterPro" id="IPR036420">
    <property type="entry name" value="BRCT_dom_sf"/>
</dbReference>
<dbReference type="InterPro" id="IPR047249">
    <property type="entry name" value="BRCT_p53bp1-like_rpt1"/>
</dbReference>
<feature type="region of interest" description="Disordered" evidence="4">
    <location>
        <begin position="1107"/>
        <end position="1128"/>
    </location>
</feature>
<feature type="compositionally biased region" description="Polar residues" evidence="4">
    <location>
        <begin position="103"/>
        <end position="112"/>
    </location>
</feature>
<accession>A0A2S5BC60</accession>
<feature type="compositionally biased region" description="Basic and acidic residues" evidence="4">
    <location>
        <begin position="131"/>
        <end position="143"/>
    </location>
</feature>
<keyword evidence="7" id="KW-1185">Reference proteome</keyword>
<comment type="subcellular location">
    <subcellularLocation>
        <location evidence="1">Nucleus</location>
    </subcellularLocation>
</comment>
<feature type="compositionally biased region" description="Basic and acidic residues" evidence="4">
    <location>
        <begin position="878"/>
        <end position="888"/>
    </location>
</feature>
<organism evidence="6 7">
    <name type="scientific">Rhodotorula taiwanensis</name>
    <dbReference type="NCBI Taxonomy" id="741276"/>
    <lineage>
        <taxon>Eukaryota</taxon>
        <taxon>Fungi</taxon>
        <taxon>Dikarya</taxon>
        <taxon>Basidiomycota</taxon>
        <taxon>Pucciniomycotina</taxon>
        <taxon>Microbotryomycetes</taxon>
        <taxon>Sporidiobolales</taxon>
        <taxon>Sporidiobolaceae</taxon>
        <taxon>Rhodotorula</taxon>
    </lineage>
</organism>
<feature type="compositionally biased region" description="Low complexity" evidence="4">
    <location>
        <begin position="471"/>
        <end position="491"/>
    </location>
</feature>
<dbReference type="Pfam" id="PF18115">
    <property type="entry name" value="Tudor_3"/>
    <property type="match status" value="1"/>
</dbReference>
<dbReference type="STRING" id="741276.A0A2S5BC60"/>
<evidence type="ECO:0000259" key="5">
    <source>
        <dbReference type="Pfam" id="PF18115"/>
    </source>
</evidence>
<dbReference type="EMBL" id="PJQD01000025">
    <property type="protein sequence ID" value="POY74352.1"/>
    <property type="molecule type" value="Genomic_DNA"/>
</dbReference>
<evidence type="ECO:0000256" key="1">
    <source>
        <dbReference type="ARBA" id="ARBA00004123"/>
    </source>
</evidence>
<dbReference type="PANTHER" id="PTHR15321">
    <property type="entry name" value="TUMOR SUPPRESSOR P53-BINDING PROTEIN 1"/>
    <property type="match status" value="1"/>
</dbReference>
<sequence>MAARELVPNTPTSTAQPTVASQQLESHSQSYLFGALDINPDSTIQSTDQHVREEDGSAVNEPVDGPAGGDEREDDRMSTVADSQLSPNKARPDAQEDDDQHEQGTGSHSQPVQGPDASRRADVTSLAAAESLDRTAHEADTFKRYPAHASTSVDRHETSASEHDDTASVSMDLTKAEGKVLHAQPEEEDQLLDVSQGDSTGRLDDDTQFPTQAVRDEVGQSESQKENASAGPVPPSAVRSPSRPTSTGISVALGPRNSRLNVGDEATGPSSSPTVERELLGHARAKRPLPFQTGPPAPASSADSDIPASALLGPTKLKDDAGPTQSSGIAVMPASTGESDFLATGLAGSNGPVNSTPAILNAAPPNPSLGPSRTAPDLAPPAGQSDAVKLSRNATEPADAVDVPAHALPFATSSAMKVAAPPKPKKKRGIFDDMSQSSGGSHAGQSQNGNGTPSNGQQSADEKPGASAEGPAATAEPHSPAADAASASASHGAEETVPPTQDEQAMEVDEPLPATMLHESEQDPPTCDDTSAAPLESTGAADLAATQDSSLDAVPNRLNGQTPLFALASPCSSPSRASQSQRDGLPPMSAPDSKARTRLSDISQLRSSSEAPPTQYEVQPTQKDYDIFRSSKSQERTIDNSERWHASFQVADSTEDQREKTPPVAPPAGRALKRKAPPPSPIRDGTAQIEEVTDTQRFGDADKSTSRQPLVNVDVSTVAQATQHAPTAPDSSPDVPLVKKMRRSASARPSSTLSAQIVPDSEGASPPVAGPSRLGVKAATDMADELEDDLSPLGSPRHVLATAKGKGKGKGKARSVAATESVDAVDFLAGPSAGTAAEPEETNYDVLPTAENGKTRRRRSASERRSPPPAPPVTKKSVSPDKGKRRAVDATSSDLEPEYALPAPKKKRKARSTTTFELDIPPPSPARSRGAASSPKKASPARRGSTRGSVPTKEIAAPAKKGKAKAEPKRRSTTGSAKARRPASPDAEEAPHAGSSRRRSVPARDESAGRDASVDVKPNIRRLPDTAPFKRVFGLWRDDQCFYSGTIHAASAGSFSVKFDDGNTGKLGAAELRYCQLAQGDRVRYYGKERDGLTDLDRNLIVVEVERTRGQTDDNEGQDRDGAEERPLEPADIITVEDHDGERHRLPLKSLFVAGYCGAQFDARRPTAAEFNAFDSSSAKRGESPKLCKAPQPVLARGLEIQDSSTLIFSRTAFIVTKAERLKEGQGQPKVEEYGATQIEWEGLFEVRAAKDANAPPVVRFATDAFADIDEIFLLSDRYCSTPKYLAALALGIPCLSTEFFFQSVKDKIRLPWQQFLLPAGHLRSLDAEAVGAMFRAATKQAFDLNSLEDSYRDGGVFGGCSFLVESESQRGYQVFSLLASSSAKLVHFTASAQDAKSASTYDHVLLLDESLGALPAPLRSHKGLVTVPWIKQCLVAGKLLPPARLTEKDAKCGPSATTVAGGAGGEHD</sequence>
<dbReference type="InterPro" id="IPR041297">
    <property type="entry name" value="Crb2_Tudor"/>
</dbReference>
<feature type="compositionally biased region" description="Basic and acidic residues" evidence="4">
    <location>
        <begin position="623"/>
        <end position="645"/>
    </location>
</feature>
<dbReference type="Gene3D" id="3.40.50.10190">
    <property type="entry name" value="BRCT domain"/>
    <property type="match status" value="1"/>
</dbReference>
<comment type="caution">
    <text evidence="6">The sequence shown here is derived from an EMBL/GenBank/DDBJ whole genome shotgun (WGS) entry which is preliminary data.</text>
</comment>
<feature type="compositionally biased region" description="Basic and acidic residues" evidence="4">
    <location>
        <begin position="1002"/>
        <end position="1014"/>
    </location>
</feature>
<feature type="compositionally biased region" description="Basic and acidic residues" evidence="4">
    <location>
        <begin position="153"/>
        <end position="166"/>
    </location>
</feature>
<keyword evidence="3" id="KW-0539">Nucleus</keyword>
<keyword evidence="2" id="KW-0227">DNA damage</keyword>
<dbReference type="InterPro" id="IPR047252">
    <property type="entry name" value="TP53BP1-like"/>
</dbReference>
<feature type="compositionally biased region" description="Polar residues" evidence="4">
    <location>
        <begin position="9"/>
        <end position="31"/>
    </location>
</feature>
<dbReference type="GO" id="GO:0045944">
    <property type="term" value="P:positive regulation of transcription by RNA polymerase II"/>
    <property type="evidence" value="ECO:0007669"/>
    <property type="project" value="TreeGrafter"/>
</dbReference>